<keyword evidence="2" id="KW-1185">Reference proteome</keyword>
<evidence type="ECO:0000313" key="1">
    <source>
        <dbReference type="EMBL" id="OAX82773.1"/>
    </source>
</evidence>
<sequence>MSIHRGKDTSRQQILSQIMPLPIIASLLQNISKSFEDYLKTALQRSSPLSPTGVCAEVDWEAVVAPDEDITDNTVDDVTAVLSNLSLLTDLKITSILTARLRKRIES</sequence>
<protein>
    <submittedName>
        <fullName evidence="1">Uncharacterized protein</fullName>
    </submittedName>
</protein>
<evidence type="ECO:0000313" key="2">
    <source>
        <dbReference type="Proteomes" id="UP000091918"/>
    </source>
</evidence>
<dbReference type="AlphaFoldDB" id="A0A1B7P164"/>
<reference evidence="1 2" key="1">
    <citation type="submission" date="2015-07" db="EMBL/GenBank/DDBJ databases">
        <title>Emmonsia species relationships and genome sequence.</title>
        <authorList>
            <person name="Cuomo C.A."/>
            <person name="Schwartz I.S."/>
            <person name="Kenyon C."/>
            <person name="de Hoog G.S."/>
            <person name="Govender N.P."/>
            <person name="Botha A."/>
            <person name="Moreno L."/>
            <person name="de Vries M."/>
            <person name="Munoz J.F."/>
            <person name="Stielow J.B."/>
        </authorList>
    </citation>
    <scope>NUCLEOTIDE SEQUENCE [LARGE SCALE GENOMIC DNA]</scope>
    <source>
        <strain evidence="1 2">CBS 136260</strain>
    </source>
</reference>
<proteinExistence type="predicted"/>
<dbReference type="Proteomes" id="UP000091918">
    <property type="component" value="Unassembled WGS sequence"/>
</dbReference>
<accession>A0A1B7P164</accession>
<name>A0A1B7P164_9EURO</name>
<organism evidence="1 2">
    <name type="scientific">Emergomyces africanus</name>
    <dbReference type="NCBI Taxonomy" id="1955775"/>
    <lineage>
        <taxon>Eukaryota</taxon>
        <taxon>Fungi</taxon>
        <taxon>Dikarya</taxon>
        <taxon>Ascomycota</taxon>
        <taxon>Pezizomycotina</taxon>
        <taxon>Eurotiomycetes</taxon>
        <taxon>Eurotiomycetidae</taxon>
        <taxon>Onygenales</taxon>
        <taxon>Ajellomycetaceae</taxon>
        <taxon>Emergomyces</taxon>
    </lineage>
</organism>
<comment type="caution">
    <text evidence="1">The sequence shown here is derived from an EMBL/GenBank/DDBJ whole genome shotgun (WGS) entry which is preliminary data.</text>
</comment>
<dbReference type="EMBL" id="LGUA01000257">
    <property type="protein sequence ID" value="OAX82773.1"/>
    <property type="molecule type" value="Genomic_DNA"/>
</dbReference>
<gene>
    <name evidence="1" type="ORF">ACJ72_02877</name>
</gene>